<organism evidence="1">
    <name type="scientific">Pseudomonas fluorescens (strain SBW25)</name>
    <dbReference type="NCBI Taxonomy" id="216595"/>
    <lineage>
        <taxon>Bacteria</taxon>
        <taxon>Pseudomonadati</taxon>
        <taxon>Pseudomonadota</taxon>
        <taxon>Gammaproteobacteria</taxon>
        <taxon>Pseudomonadales</taxon>
        <taxon>Pseudomonadaceae</taxon>
        <taxon>Pseudomonas</taxon>
    </lineage>
</organism>
<dbReference type="AlphaFoldDB" id="A0A0G4E3X9"/>
<reference evidence="1" key="2">
    <citation type="submission" date="2015-06" db="EMBL/GenBank/DDBJ databases">
        <title>Environmentally co-occuring mercury resistance plasmids are genetically and phenotypically diverse and confer variable context-dependent fitness effects.</title>
        <authorList>
            <person name="Hall J.P.J."/>
            <person name="Harrison E."/>
            <person name="Lilley A.K."/>
            <person name="Paterson S."/>
            <person name="Spiers A.J."/>
            <person name="Brockhurst M.A."/>
        </authorList>
    </citation>
    <scope>NUCLEOTIDE SEQUENCE [LARGE SCALE GENOMIC DNA]</scope>
    <source>
        <strain evidence="1">SBW25</strain>
        <plasmid evidence="1">pQBR57</plasmid>
    </source>
</reference>
<accession>A0A0G4E3X9</accession>
<reference evidence="1" key="1">
    <citation type="submission" date="2014-12" db="EMBL/GenBank/DDBJ databases">
        <authorList>
            <person name="Hall J."/>
        </authorList>
    </citation>
    <scope>NUCLEOTIDE SEQUENCE [LARGE SCALE GENOMIC DNA]</scope>
    <source>
        <strain evidence="1">SBW25</strain>
        <plasmid evidence="1">pQBR57</plasmid>
    </source>
</reference>
<gene>
    <name evidence="1" type="ORF">PQBR57_0008</name>
</gene>
<keyword evidence="1" id="KW-0614">Plasmid</keyword>
<dbReference type="EMBL" id="LN713926">
    <property type="protein sequence ID" value="CEK41961.1"/>
    <property type="molecule type" value="Genomic_DNA"/>
</dbReference>
<proteinExistence type="predicted"/>
<geneLocation type="plasmid" evidence="1">
    <name>pQBR57</name>
</geneLocation>
<evidence type="ECO:0000313" key="1">
    <source>
        <dbReference type="EMBL" id="CEK41961.1"/>
    </source>
</evidence>
<sequence>MQVAFRYAQARLPIVQTKHKNLGNEASVLKGRTVACVETGETGVCLRFEDGSTLTISIADY</sequence>
<protein>
    <submittedName>
        <fullName evidence="1">Uncharacterized protein</fullName>
    </submittedName>
</protein>
<name>A0A0G4E3X9_PSEFS</name>